<keyword evidence="3" id="KW-1185">Reference proteome</keyword>
<sequence>MLLGVEKFKSHRFNDALRRWELLVSWIGLTDNEDSWESASEMQKDVSAKVNDYMEHVQDEELSKALQASTDAS</sequence>
<reference evidence="2 3" key="1">
    <citation type="journal article" date="2017" name="Genome Biol. Evol.">
        <title>Phytophthora megakarya and P. palmivora, closely related causal agents of cacao black pod rot, underwent increases in genome sizes and gene numbers by different mechanisms.</title>
        <authorList>
            <person name="Ali S.S."/>
            <person name="Shao J."/>
            <person name="Lary D.J."/>
            <person name="Kronmiller B."/>
            <person name="Shen D."/>
            <person name="Strem M.D."/>
            <person name="Amoako-Attah I."/>
            <person name="Akrofi A.Y."/>
            <person name="Begoude B.A."/>
            <person name="Ten Hoopen G.M."/>
            <person name="Coulibaly K."/>
            <person name="Kebe B.I."/>
            <person name="Melnick R.L."/>
            <person name="Guiltinan M.J."/>
            <person name="Tyler B.M."/>
            <person name="Meinhardt L.W."/>
            <person name="Bailey B.A."/>
        </authorList>
    </citation>
    <scope>NUCLEOTIDE SEQUENCE [LARGE SCALE GENOMIC DNA]</scope>
    <source>
        <strain evidence="3">sbr112.9</strain>
    </source>
</reference>
<accession>A0A2P4Y9V0</accession>
<organism evidence="2 3">
    <name type="scientific">Phytophthora palmivora</name>
    <dbReference type="NCBI Taxonomy" id="4796"/>
    <lineage>
        <taxon>Eukaryota</taxon>
        <taxon>Sar</taxon>
        <taxon>Stramenopiles</taxon>
        <taxon>Oomycota</taxon>
        <taxon>Peronosporomycetes</taxon>
        <taxon>Peronosporales</taxon>
        <taxon>Peronosporaceae</taxon>
        <taxon>Phytophthora</taxon>
    </lineage>
</organism>
<dbReference type="SUPFAM" id="SSF54160">
    <property type="entry name" value="Chromo domain-like"/>
    <property type="match status" value="1"/>
</dbReference>
<name>A0A2P4Y9V0_9STRA</name>
<dbReference type="AlphaFoldDB" id="A0A2P4Y9V0"/>
<evidence type="ECO:0000313" key="2">
    <source>
        <dbReference type="EMBL" id="POM74594.1"/>
    </source>
</evidence>
<gene>
    <name evidence="2" type="ORF">PHPALM_8428</name>
</gene>
<dbReference type="Gene3D" id="2.40.50.40">
    <property type="match status" value="1"/>
</dbReference>
<dbReference type="PROSITE" id="PS50013">
    <property type="entry name" value="CHROMO_2"/>
    <property type="match status" value="1"/>
</dbReference>
<dbReference type="InterPro" id="IPR016197">
    <property type="entry name" value="Chromo-like_dom_sf"/>
</dbReference>
<evidence type="ECO:0000259" key="1">
    <source>
        <dbReference type="PROSITE" id="PS50013"/>
    </source>
</evidence>
<dbReference type="Proteomes" id="UP000237271">
    <property type="component" value="Unassembled WGS sequence"/>
</dbReference>
<dbReference type="InterPro" id="IPR000953">
    <property type="entry name" value="Chromo/chromo_shadow_dom"/>
</dbReference>
<dbReference type="OrthoDB" id="117820at2759"/>
<proteinExistence type="predicted"/>
<protein>
    <recommendedName>
        <fullName evidence="1">Chromo domain-containing protein</fullName>
    </recommendedName>
</protein>
<dbReference type="EMBL" id="NCKW01004768">
    <property type="protein sequence ID" value="POM74594.1"/>
    <property type="molecule type" value="Genomic_DNA"/>
</dbReference>
<feature type="domain" description="Chromo" evidence="1">
    <location>
        <begin position="3"/>
        <end position="65"/>
    </location>
</feature>
<comment type="caution">
    <text evidence="2">The sequence shown here is derived from an EMBL/GenBank/DDBJ whole genome shotgun (WGS) entry which is preliminary data.</text>
</comment>
<evidence type="ECO:0000313" key="3">
    <source>
        <dbReference type="Proteomes" id="UP000237271"/>
    </source>
</evidence>